<dbReference type="GO" id="GO:0008168">
    <property type="term" value="F:methyltransferase activity"/>
    <property type="evidence" value="ECO:0007669"/>
    <property type="project" value="UniProtKB-KW"/>
</dbReference>
<accession>A0ABV7YMJ5</accession>
<dbReference type="InterPro" id="IPR029063">
    <property type="entry name" value="SAM-dependent_MTases_sf"/>
</dbReference>
<reference evidence="3" key="1">
    <citation type="journal article" date="2019" name="Int. J. Syst. Evol. Microbiol.">
        <title>The Global Catalogue of Microorganisms (GCM) 10K type strain sequencing project: providing services to taxonomists for standard genome sequencing and annotation.</title>
        <authorList>
            <consortium name="The Broad Institute Genomics Platform"/>
            <consortium name="The Broad Institute Genome Sequencing Center for Infectious Disease"/>
            <person name="Wu L."/>
            <person name="Ma J."/>
        </authorList>
    </citation>
    <scope>NUCLEOTIDE SEQUENCE [LARGE SCALE GENOMIC DNA]</scope>
    <source>
        <strain evidence="3">CGMCC 4.7241</strain>
    </source>
</reference>
<keyword evidence="3" id="KW-1185">Reference proteome</keyword>
<evidence type="ECO:0000313" key="3">
    <source>
        <dbReference type="Proteomes" id="UP001595699"/>
    </source>
</evidence>
<gene>
    <name evidence="2" type="ORF">ACFOUW_35030</name>
</gene>
<dbReference type="Gene3D" id="3.40.50.150">
    <property type="entry name" value="Vaccinia Virus protein VP39"/>
    <property type="match status" value="1"/>
</dbReference>
<dbReference type="RefSeq" id="WP_205116717.1">
    <property type="nucleotide sequence ID" value="NZ_JAFBCM010000001.1"/>
</dbReference>
<name>A0ABV7YMJ5_9ACTN</name>
<dbReference type="EMBL" id="JBHRZH010000048">
    <property type="protein sequence ID" value="MFC3766093.1"/>
    <property type="molecule type" value="Genomic_DNA"/>
</dbReference>
<dbReference type="GO" id="GO:0032259">
    <property type="term" value="P:methylation"/>
    <property type="evidence" value="ECO:0007669"/>
    <property type="project" value="UniProtKB-KW"/>
</dbReference>
<feature type="domain" description="Methyltransferase" evidence="1">
    <location>
        <begin position="44"/>
        <end position="135"/>
    </location>
</feature>
<comment type="caution">
    <text evidence="2">The sequence shown here is derived from an EMBL/GenBank/DDBJ whole genome shotgun (WGS) entry which is preliminary data.</text>
</comment>
<evidence type="ECO:0000259" key="1">
    <source>
        <dbReference type="Pfam" id="PF13649"/>
    </source>
</evidence>
<evidence type="ECO:0000313" key="2">
    <source>
        <dbReference type="EMBL" id="MFC3766093.1"/>
    </source>
</evidence>
<dbReference type="PANTHER" id="PTHR43591">
    <property type="entry name" value="METHYLTRANSFERASE"/>
    <property type="match status" value="1"/>
</dbReference>
<sequence>MSEEFSQVSDQAAVFYEEFLLPALFAQWTSVMLDAANVGPADRVLDIACGTGVLARAATERVGKQGEVVGIDRNPGMLSVARTKAPEITWQEGLAEELPYQQEEFDAVVCQFGLMYFDDQRGALAEMWRVLRPGGSIAVAVWAGLDQVPAYQGFNAIVGRLFGAEAERAMNAPFSLGDPATLSSLATEAGIPDARVVTHRGTTRFPSMDWWVTADGKGWLLERYVDDAGLARLLERATDVLAEYVTADGRVEFAMPANLLSATRTS</sequence>
<keyword evidence="2" id="KW-0808">Transferase</keyword>
<organism evidence="2 3">
    <name type="scientific">Tenggerimyces flavus</name>
    <dbReference type="NCBI Taxonomy" id="1708749"/>
    <lineage>
        <taxon>Bacteria</taxon>
        <taxon>Bacillati</taxon>
        <taxon>Actinomycetota</taxon>
        <taxon>Actinomycetes</taxon>
        <taxon>Propionibacteriales</taxon>
        <taxon>Nocardioidaceae</taxon>
        <taxon>Tenggerimyces</taxon>
    </lineage>
</organism>
<dbReference type="SUPFAM" id="SSF53335">
    <property type="entry name" value="S-adenosyl-L-methionine-dependent methyltransferases"/>
    <property type="match status" value="1"/>
</dbReference>
<dbReference type="PANTHER" id="PTHR43591:SF24">
    <property type="entry name" value="2-METHOXY-6-POLYPRENYL-1,4-BENZOQUINOL METHYLASE, MITOCHONDRIAL"/>
    <property type="match status" value="1"/>
</dbReference>
<dbReference type="InterPro" id="IPR041698">
    <property type="entry name" value="Methyltransf_25"/>
</dbReference>
<protein>
    <submittedName>
        <fullName evidence="2">Methyltransferase domain-containing protein</fullName>
    </submittedName>
</protein>
<proteinExistence type="predicted"/>
<dbReference type="Pfam" id="PF13649">
    <property type="entry name" value="Methyltransf_25"/>
    <property type="match status" value="1"/>
</dbReference>
<keyword evidence="2" id="KW-0489">Methyltransferase</keyword>
<dbReference type="CDD" id="cd02440">
    <property type="entry name" value="AdoMet_MTases"/>
    <property type="match status" value="1"/>
</dbReference>
<dbReference type="Proteomes" id="UP001595699">
    <property type="component" value="Unassembled WGS sequence"/>
</dbReference>